<feature type="domain" description="Formyl transferase N-terminal" evidence="9">
    <location>
        <begin position="3"/>
        <end position="178"/>
    </location>
</feature>
<evidence type="ECO:0000256" key="5">
    <source>
        <dbReference type="ARBA" id="ARBA00038440"/>
    </source>
</evidence>
<dbReference type="GO" id="GO:0004644">
    <property type="term" value="F:phosphoribosylglycinamide formyltransferase activity"/>
    <property type="evidence" value="ECO:0007669"/>
    <property type="project" value="UniProtKB-EC"/>
</dbReference>
<keyword evidence="3 10" id="KW-0808">Transferase</keyword>
<comment type="catalytic activity">
    <reaction evidence="8">
        <text>N(1)-(5-phospho-beta-D-ribosyl)glycinamide + (6R)-10-formyltetrahydrofolate = N(2)-formyl-N(1)-(5-phospho-beta-D-ribosyl)glycinamide + (6S)-5,6,7,8-tetrahydrofolate + H(+)</text>
        <dbReference type="Rhea" id="RHEA:15053"/>
        <dbReference type="ChEBI" id="CHEBI:15378"/>
        <dbReference type="ChEBI" id="CHEBI:57453"/>
        <dbReference type="ChEBI" id="CHEBI:143788"/>
        <dbReference type="ChEBI" id="CHEBI:147286"/>
        <dbReference type="ChEBI" id="CHEBI:195366"/>
        <dbReference type="EC" id="2.1.2.2"/>
    </reaction>
</comment>
<dbReference type="InterPro" id="IPR002376">
    <property type="entry name" value="Formyl_transf_N"/>
</dbReference>
<dbReference type="AlphaFoldDB" id="A0A5P8P410"/>
<evidence type="ECO:0000256" key="6">
    <source>
        <dbReference type="ARBA" id="ARBA00041324"/>
    </source>
</evidence>
<organism evidence="10 11">
    <name type="scientific">Sulfurimonas lithotrophica</name>
    <dbReference type="NCBI Taxonomy" id="2590022"/>
    <lineage>
        <taxon>Bacteria</taxon>
        <taxon>Pseudomonadati</taxon>
        <taxon>Campylobacterota</taxon>
        <taxon>Epsilonproteobacteria</taxon>
        <taxon>Campylobacterales</taxon>
        <taxon>Sulfurimonadaceae</taxon>
        <taxon>Sulfurimonas</taxon>
    </lineage>
</organism>
<accession>A0A5P8P410</accession>
<dbReference type="InterPro" id="IPR036477">
    <property type="entry name" value="Formyl_transf_N_sf"/>
</dbReference>
<evidence type="ECO:0000256" key="3">
    <source>
        <dbReference type="ARBA" id="ARBA00022679"/>
    </source>
</evidence>
<dbReference type="PANTHER" id="PTHR43369">
    <property type="entry name" value="PHOSPHORIBOSYLGLYCINAMIDE FORMYLTRANSFERASE"/>
    <property type="match status" value="1"/>
</dbReference>
<evidence type="ECO:0000256" key="7">
    <source>
        <dbReference type="ARBA" id="ARBA00041682"/>
    </source>
</evidence>
<dbReference type="EMBL" id="CP043617">
    <property type="protein sequence ID" value="QFR50472.1"/>
    <property type="molecule type" value="Genomic_DNA"/>
</dbReference>
<keyword evidence="11" id="KW-1185">Reference proteome</keyword>
<dbReference type="KEGG" id="sulg:FJR48_08745"/>
<dbReference type="Gene3D" id="3.40.50.170">
    <property type="entry name" value="Formyl transferase, N-terminal domain"/>
    <property type="match status" value="1"/>
</dbReference>
<name>A0A5P8P410_9BACT</name>
<evidence type="ECO:0000256" key="1">
    <source>
        <dbReference type="ARBA" id="ARBA00005054"/>
    </source>
</evidence>
<gene>
    <name evidence="10" type="ORF">FJR48_08745</name>
</gene>
<sequence>MTKIAILASHNGSGFDTLYKNAKELNISIELLISNNSDSNAIQKAKNRDIENYVVNSKTDDNPDAKIYELIKNKDCTFVYLSGYMKKISEEITNSFKVINSHPALLPKYGGKGMYGHYVHEAVIKNNEKVSGCTLHFVNEVYDDGEIILQKQIPVDADDTAISLESKIKELESQTIVEGFKRCLK</sequence>
<dbReference type="GO" id="GO:0006189">
    <property type="term" value="P:'de novo' IMP biosynthetic process"/>
    <property type="evidence" value="ECO:0007669"/>
    <property type="project" value="UniProtKB-UniPathway"/>
</dbReference>
<evidence type="ECO:0000256" key="4">
    <source>
        <dbReference type="ARBA" id="ARBA00022755"/>
    </source>
</evidence>
<evidence type="ECO:0000256" key="2">
    <source>
        <dbReference type="ARBA" id="ARBA00012254"/>
    </source>
</evidence>
<comment type="similarity">
    <text evidence="5">Belongs to the GART family.</text>
</comment>
<dbReference type="OrthoDB" id="9806170at2"/>
<protein>
    <recommendedName>
        <fullName evidence="2">phosphoribosylglycinamide formyltransferase 1</fullName>
        <ecNumber evidence="2">2.1.2.2</ecNumber>
    </recommendedName>
    <alternativeName>
        <fullName evidence="7">5'-phosphoribosylglycinamide transformylase</fullName>
    </alternativeName>
    <alternativeName>
        <fullName evidence="6">GAR transformylase</fullName>
    </alternativeName>
</protein>
<dbReference type="EC" id="2.1.2.2" evidence="2"/>
<dbReference type="PROSITE" id="PS00373">
    <property type="entry name" value="GART"/>
    <property type="match status" value="1"/>
</dbReference>
<dbReference type="InterPro" id="IPR001555">
    <property type="entry name" value="GART_AS"/>
</dbReference>
<reference evidence="10 11" key="1">
    <citation type="submission" date="2019-09" db="EMBL/GenBank/DDBJ databases">
        <title>Sulfurimonas gotlandica sp. nov., a chemoautotrophic and psychrotolerant epsilonproteobacterium isolated from a pelagic redoxcline, and an emended description of the genus Sulfurimonas.</title>
        <authorList>
            <person name="Wang S."/>
            <person name="Jiang L."/>
            <person name="Shao S."/>
        </authorList>
    </citation>
    <scope>NUCLEOTIDE SEQUENCE [LARGE SCALE GENOMIC DNA]</scope>
    <source>
        <strain evidence="10 11">GYSZ_1</strain>
    </source>
</reference>
<dbReference type="Pfam" id="PF00551">
    <property type="entry name" value="Formyl_trans_N"/>
    <property type="match status" value="1"/>
</dbReference>
<dbReference type="Proteomes" id="UP000326944">
    <property type="component" value="Chromosome"/>
</dbReference>
<dbReference type="SUPFAM" id="SSF53328">
    <property type="entry name" value="Formyltransferase"/>
    <property type="match status" value="1"/>
</dbReference>
<evidence type="ECO:0000256" key="8">
    <source>
        <dbReference type="ARBA" id="ARBA00047664"/>
    </source>
</evidence>
<comment type="pathway">
    <text evidence="1">Purine metabolism; IMP biosynthesis via de novo pathway; N(2)-formyl-N(1)-(5-phospho-D-ribosyl)glycinamide from N(1)-(5-phospho-D-ribosyl)glycinamide (10-formyl THF route): step 1/1.</text>
</comment>
<dbReference type="PANTHER" id="PTHR43369:SF2">
    <property type="entry name" value="PHOSPHORIBOSYLGLYCINAMIDE FORMYLTRANSFERASE"/>
    <property type="match status" value="1"/>
</dbReference>
<evidence type="ECO:0000313" key="11">
    <source>
        <dbReference type="Proteomes" id="UP000326944"/>
    </source>
</evidence>
<keyword evidence="4" id="KW-0658">Purine biosynthesis</keyword>
<evidence type="ECO:0000259" key="9">
    <source>
        <dbReference type="Pfam" id="PF00551"/>
    </source>
</evidence>
<dbReference type="CDD" id="cd08645">
    <property type="entry name" value="FMT_core_GART"/>
    <property type="match status" value="1"/>
</dbReference>
<evidence type="ECO:0000313" key="10">
    <source>
        <dbReference type="EMBL" id="QFR50472.1"/>
    </source>
</evidence>
<dbReference type="GO" id="GO:0005737">
    <property type="term" value="C:cytoplasm"/>
    <property type="evidence" value="ECO:0007669"/>
    <property type="project" value="TreeGrafter"/>
</dbReference>
<dbReference type="InterPro" id="IPR004607">
    <property type="entry name" value="GART"/>
</dbReference>
<dbReference type="UniPathway" id="UPA00074">
    <property type="reaction ID" value="UER00126"/>
</dbReference>
<proteinExistence type="inferred from homology"/>